<feature type="chain" id="PRO_5044784776" description="Multiple epidermal growth factor-like domains protein 10" evidence="14">
    <location>
        <begin position="23"/>
        <end position="1296"/>
    </location>
</feature>
<reference evidence="17 18" key="1">
    <citation type="submission" date="2024-11" db="EMBL/GenBank/DDBJ databases">
        <title>Chromosome-level genome assembly of the freshwater bivalve Anodonta woodiana.</title>
        <authorList>
            <person name="Chen X."/>
        </authorList>
    </citation>
    <scope>NUCLEOTIDE SEQUENCE [LARGE SCALE GENOMIC DNA]</scope>
    <source>
        <strain evidence="17">MN2024</strain>
        <tissue evidence="17">Gills</tissue>
    </source>
</reference>
<dbReference type="InterPro" id="IPR011489">
    <property type="entry name" value="EMI_domain"/>
</dbReference>
<evidence type="ECO:0000256" key="10">
    <source>
        <dbReference type="ARBA" id="ARBA00038377"/>
    </source>
</evidence>
<keyword evidence="6" id="KW-0677">Repeat</keyword>
<keyword evidence="9 11" id="KW-1015">Disulfide bond</keyword>
<keyword evidence="2" id="KW-1003">Cell membrane</keyword>
<evidence type="ECO:0000256" key="13">
    <source>
        <dbReference type="SAM" id="Phobius"/>
    </source>
</evidence>
<evidence type="ECO:0000256" key="6">
    <source>
        <dbReference type="ARBA" id="ARBA00022737"/>
    </source>
</evidence>
<feature type="disulfide bond" evidence="11">
    <location>
        <begin position="467"/>
        <end position="476"/>
    </location>
</feature>
<evidence type="ECO:0000256" key="12">
    <source>
        <dbReference type="SAM" id="MobiDB-lite"/>
    </source>
</evidence>
<feature type="domain" description="EGF-like" evidence="15">
    <location>
        <begin position="623"/>
        <end position="653"/>
    </location>
</feature>
<feature type="disulfide bond" evidence="11">
    <location>
        <begin position="378"/>
        <end position="387"/>
    </location>
</feature>
<gene>
    <name evidence="17" type="ORF">ACJMK2_025037</name>
</gene>
<dbReference type="FunFam" id="2.170.300.10:FF:000041">
    <property type="entry name" value="Tyrosine protein kinase receptor tie-1, putative"/>
    <property type="match status" value="2"/>
</dbReference>
<keyword evidence="5 14" id="KW-0732">Signal</keyword>
<feature type="disulfide bond" evidence="11">
    <location>
        <begin position="168"/>
        <end position="177"/>
    </location>
</feature>
<keyword evidence="7 13" id="KW-1133">Transmembrane helix</keyword>
<keyword evidence="4 13" id="KW-0812">Transmembrane</keyword>
<evidence type="ECO:0000256" key="3">
    <source>
        <dbReference type="ARBA" id="ARBA00022536"/>
    </source>
</evidence>
<dbReference type="PANTHER" id="PTHR24043">
    <property type="entry name" value="SCAVENGER RECEPTOR CLASS F"/>
    <property type="match status" value="1"/>
</dbReference>
<evidence type="ECO:0000313" key="18">
    <source>
        <dbReference type="Proteomes" id="UP001634394"/>
    </source>
</evidence>
<dbReference type="PROSITE" id="PS50026">
    <property type="entry name" value="EGF_3"/>
    <property type="match status" value="9"/>
</dbReference>
<dbReference type="Gene3D" id="2.10.25.10">
    <property type="entry name" value="Laminin"/>
    <property type="match status" value="1"/>
</dbReference>
<comment type="subcellular location">
    <subcellularLocation>
        <location evidence="1">Cell membrane</location>
        <topology evidence="1">Single-pass membrane protein</topology>
    </subcellularLocation>
</comment>
<feature type="domain" description="EGF-like" evidence="15">
    <location>
        <begin position="228"/>
        <end position="265"/>
    </location>
</feature>
<dbReference type="SMART" id="SM00181">
    <property type="entry name" value="EGF"/>
    <property type="match status" value="16"/>
</dbReference>
<sequence length="1296" mass="140207">MEVRDLLSVTVTLLYAIAVSRGQDAPRDGGPNICHITVSDTVLVTVTYNEPYTYKTTTWCLAFPPRCSQYFTKYKLSYRVEQRTTYRTINKCCDGYKNVSGLCLAQCTNDCNGQGACVAPGICRCSPGFKGNNCESTCVEGTWGPNCDRKCNCNGHGTCNTMDGRCMCAAGYTGENCQTVCHNSFGVNCQIPCACQNGAACDHVTGACTCAPGFYGPLCHLICPPGTHGDSCQNKCLCQNGGQCHPVTGTCNCTQVFGYSGAYCNEPCPDNKWGFNCNSTCPVCYNGKCKQSTGKCECYFGYGGDDCQTQCQPGYYGNSCQIQCPCQNGGTCYQNPEGGDIACNCSAGYIGKYCNQTCPCDNGARCYYTITGIIGCDCLAGFIGDKCNIRACPPNKYGINCDYDCQCVQNSTKLCHPNTGHCLCKPGWQGDYCNQPCSFPYYGENCAKVCDCLNNGNCDHITGQCECQPGYKGVRCEERCDDGTFGVKCQEKCACKNGASCDPTNGRCICTAGWNGTFCESPCVGYYGLNCASTCLCSSETSICDPFDGTCRCKSGYTGKLCTEQCSAWKFGIQCSQFCSSYCDQNTSLGCHHVTGECICMPGWSGLNCKSTCPNTMWGPNCQNKCNCTNDGTCDSSTGSCICPPGYQGTLCEQKCGGNRYGKDCALKCPACGQYEQCNPVTGVCELASCPPGYTGFNCKLSCPPNTYGQNCSGICSKDCDSTKAYCDAVTGKCVCYPGFYGPYCQYSCPTNKFGQDCKYDCACENGLCRPYDGHCHCYAGYTGVMCSQSCPPSMYGILCNQTCHCMDTEYCSPVYGCILKPSANQQVKENEVTTAGISFLPVIIGVAVAAAVLFVLLIFFVLYFRRRVSRLKLQNSAIMSFSKERNNISTDMFGVDNPTYDHAVEENRNRPQASLQFHATQQTSCCSDPAEPEENRYTTLKSLNGTVGGLKDGTLPSNYTNETYDNKVTEKKLMFHSNSKDSSSDNGACGGTSPCDSLPAGKTDNLTFARLNQKTAHSSKITIPNLNDKNTRDFVNLPTVPENLQHPPASSTLSYSSSLMMFTSDSDRMPFIFAMDTNDTIDRTTLHREDTSLYATLQRSTMAKGQQSIMGATQGSPMATDQTSPMATQKSESRTLESSLPETEKPGIYMNLTGNGVNEGSNSSLYDTPKSVPNEMKGLYSTPRKVCIPNTTVISSKSSQEVITMEASNNGEDDNVINTSLENAVADLEGCHNGGKVKNACKSDSQGHNKGTGYDIYESINDLHIEIDEQQKPVQDLIKLDTEEASEGNWFSSYA</sequence>
<comment type="similarity">
    <text evidence="10">Belongs to the MEGF family.</text>
</comment>
<evidence type="ECO:0000256" key="1">
    <source>
        <dbReference type="ARBA" id="ARBA00004162"/>
    </source>
</evidence>
<feature type="domain" description="EGF-like" evidence="15">
    <location>
        <begin position="442"/>
        <end position="477"/>
    </location>
</feature>
<feature type="disulfide bond" evidence="11">
    <location>
        <begin position="326"/>
        <end position="343"/>
    </location>
</feature>
<accession>A0ABD3XJ43</accession>
<dbReference type="PROSITE" id="PS00022">
    <property type="entry name" value="EGF_1"/>
    <property type="match status" value="10"/>
</dbReference>
<comment type="caution">
    <text evidence="17">The sequence shown here is derived from an EMBL/GenBank/DDBJ whole genome shotgun (WGS) entry which is preliminary data.</text>
</comment>
<evidence type="ECO:0000259" key="16">
    <source>
        <dbReference type="PROSITE" id="PS51041"/>
    </source>
</evidence>
<name>A0ABD3XJ43_SINWO</name>
<feature type="domain" description="EGF-like" evidence="15">
    <location>
        <begin position="143"/>
        <end position="178"/>
    </location>
</feature>
<comment type="caution">
    <text evidence="11">Lacks conserved residue(s) required for the propagation of feature annotation.</text>
</comment>
<dbReference type="FunFam" id="2.170.300.10:FF:000002">
    <property type="entry name" value="Multiple epidermal growth factor-like domains 10"/>
    <property type="match status" value="2"/>
</dbReference>
<feature type="domain" description="EGF-like" evidence="15">
    <location>
        <begin position="359"/>
        <end position="388"/>
    </location>
</feature>
<evidence type="ECO:0000256" key="2">
    <source>
        <dbReference type="ARBA" id="ARBA00022475"/>
    </source>
</evidence>
<evidence type="ECO:0000256" key="9">
    <source>
        <dbReference type="ARBA" id="ARBA00023157"/>
    </source>
</evidence>
<evidence type="ECO:0000313" key="17">
    <source>
        <dbReference type="EMBL" id="KAL3884938.1"/>
    </source>
</evidence>
<dbReference type="Pfam" id="PF00053">
    <property type="entry name" value="EGF_laminin"/>
    <property type="match status" value="1"/>
</dbReference>
<feature type="disulfide bond" evidence="11">
    <location>
        <begin position="210"/>
        <end position="219"/>
    </location>
</feature>
<dbReference type="Gene3D" id="2.170.300.10">
    <property type="entry name" value="Tie2 ligand-binding domain superfamily"/>
    <property type="match status" value="5"/>
</dbReference>
<feature type="region of interest" description="Disordered" evidence="12">
    <location>
        <begin position="1106"/>
        <end position="1148"/>
    </location>
</feature>
<feature type="disulfide bond" evidence="11">
    <location>
        <begin position="125"/>
        <end position="134"/>
    </location>
</feature>
<keyword evidence="18" id="KW-1185">Reference proteome</keyword>
<feature type="transmembrane region" description="Helical" evidence="13">
    <location>
        <begin position="840"/>
        <end position="865"/>
    </location>
</feature>
<dbReference type="CDD" id="cd00055">
    <property type="entry name" value="EGF_Lam"/>
    <property type="match status" value="1"/>
</dbReference>
<feature type="domain" description="EGF-like" evidence="15">
    <location>
        <begin position="490"/>
        <end position="520"/>
    </location>
</feature>
<dbReference type="InterPro" id="IPR002049">
    <property type="entry name" value="LE_dom"/>
</dbReference>
<feature type="domain" description="EGF-like" evidence="15">
    <location>
        <begin position="316"/>
        <end position="355"/>
    </location>
</feature>
<feature type="domain" description="EGF-like" evidence="15">
    <location>
        <begin position="190"/>
        <end position="220"/>
    </location>
</feature>
<organism evidence="17 18">
    <name type="scientific">Sinanodonta woodiana</name>
    <name type="common">Chinese pond mussel</name>
    <name type="synonym">Anodonta woodiana</name>
    <dbReference type="NCBI Taxonomy" id="1069815"/>
    <lineage>
        <taxon>Eukaryota</taxon>
        <taxon>Metazoa</taxon>
        <taxon>Spiralia</taxon>
        <taxon>Lophotrochozoa</taxon>
        <taxon>Mollusca</taxon>
        <taxon>Bivalvia</taxon>
        <taxon>Autobranchia</taxon>
        <taxon>Heteroconchia</taxon>
        <taxon>Palaeoheterodonta</taxon>
        <taxon>Unionida</taxon>
        <taxon>Unionoidea</taxon>
        <taxon>Unionidae</taxon>
        <taxon>Unioninae</taxon>
        <taxon>Sinanodonta</taxon>
    </lineage>
</organism>
<keyword evidence="8 13" id="KW-0472">Membrane</keyword>
<dbReference type="InterPro" id="IPR057138">
    <property type="entry name" value="EGF_PEAR1L-like"/>
</dbReference>
<dbReference type="PROSITE" id="PS01186">
    <property type="entry name" value="EGF_2"/>
    <property type="match status" value="1"/>
</dbReference>
<feature type="disulfide bond" evidence="11">
    <location>
        <begin position="345"/>
        <end position="354"/>
    </location>
</feature>
<dbReference type="EMBL" id="JBJQND010000002">
    <property type="protein sequence ID" value="KAL3884938.1"/>
    <property type="molecule type" value="Genomic_DNA"/>
</dbReference>
<feature type="domain" description="EMI" evidence="16">
    <location>
        <begin position="30"/>
        <end position="105"/>
    </location>
</feature>
<dbReference type="InterPro" id="IPR042635">
    <property type="entry name" value="MEGF10/SREC1/2-like"/>
</dbReference>
<dbReference type="GO" id="GO:0005886">
    <property type="term" value="C:plasma membrane"/>
    <property type="evidence" value="ECO:0007669"/>
    <property type="project" value="UniProtKB-SubCell"/>
</dbReference>
<feature type="disulfide bond" evidence="11">
    <location>
        <begin position="107"/>
        <end position="117"/>
    </location>
</feature>
<feature type="domain" description="EGF-like" evidence="15">
    <location>
        <begin position="104"/>
        <end position="135"/>
    </location>
</feature>
<dbReference type="PROSITE" id="PS51041">
    <property type="entry name" value="EMI"/>
    <property type="match status" value="1"/>
</dbReference>
<dbReference type="InterPro" id="IPR000742">
    <property type="entry name" value="EGF"/>
</dbReference>
<evidence type="ECO:0000256" key="11">
    <source>
        <dbReference type="PROSITE-ProRule" id="PRU00076"/>
    </source>
</evidence>
<dbReference type="PRINTS" id="PR00011">
    <property type="entry name" value="EGFLAMININ"/>
</dbReference>
<evidence type="ECO:0008006" key="19">
    <source>
        <dbReference type="Google" id="ProtNLM"/>
    </source>
</evidence>
<dbReference type="PANTHER" id="PTHR24043:SF9">
    <property type="entry name" value="MULTIPLE EGF LIKE DOMAINS 11"/>
    <property type="match status" value="1"/>
</dbReference>
<evidence type="ECO:0000256" key="14">
    <source>
        <dbReference type="SAM" id="SignalP"/>
    </source>
</evidence>
<dbReference type="Pfam" id="PF23301">
    <property type="entry name" value="EGF_PEAR1L"/>
    <property type="match status" value="1"/>
</dbReference>
<keyword evidence="3 11" id="KW-0245">EGF-like domain</keyword>
<dbReference type="SMART" id="SM00180">
    <property type="entry name" value="EGF_Lam"/>
    <property type="match status" value="13"/>
</dbReference>
<proteinExistence type="inferred from homology"/>
<feature type="signal peptide" evidence="14">
    <location>
        <begin position="1"/>
        <end position="22"/>
    </location>
</feature>
<feature type="compositionally biased region" description="Polar residues" evidence="12">
    <location>
        <begin position="1106"/>
        <end position="1142"/>
    </location>
</feature>
<dbReference type="Proteomes" id="UP001634394">
    <property type="component" value="Unassembled WGS sequence"/>
</dbReference>
<evidence type="ECO:0000256" key="8">
    <source>
        <dbReference type="ARBA" id="ARBA00023136"/>
    </source>
</evidence>
<feature type="disulfide bond" evidence="11">
    <location>
        <begin position="510"/>
        <end position="519"/>
    </location>
</feature>
<feature type="disulfide bond" evidence="11">
    <location>
        <begin position="643"/>
        <end position="652"/>
    </location>
</feature>
<evidence type="ECO:0000256" key="7">
    <source>
        <dbReference type="ARBA" id="ARBA00022989"/>
    </source>
</evidence>
<evidence type="ECO:0000256" key="4">
    <source>
        <dbReference type="ARBA" id="ARBA00022692"/>
    </source>
</evidence>
<evidence type="ECO:0000256" key="5">
    <source>
        <dbReference type="ARBA" id="ARBA00022729"/>
    </source>
</evidence>
<evidence type="ECO:0000259" key="15">
    <source>
        <dbReference type="PROSITE" id="PS50026"/>
    </source>
</evidence>
<protein>
    <recommendedName>
        <fullName evidence="19">Multiple epidermal growth factor-like domains protein 10</fullName>
    </recommendedName>
</protein>